<keyword evidence="2" id="KW-1185">Reference proteome</keyword>
<dbReference type="Proteomes" id="UP001223886">
    <property type="component" value="Unassembled WGS sequence"/>
</dbReference>
<proteinExistence type="predicted"/>
<gene>
    <name evidence="1" type="ORF">J2S24_002455</name>
</gene>
<evidence type="ECO:0000313" key="1">
    <source>
        <dbReference type="EMBL" id="MDP9751929.1"/>
    </source>
</evidence>
<sequence length="29" mass="3327">MLEKENILDNNMLKNNTGGVNNGKKVFKY</sequence>
<reference evidence="1 2" key="1">
    <citation type="submission" date="2023-07" db="EMBL/GenBank/DDBJ databases">
        <title>Genomic Encyclopedia of Type Strains, Phase IV (KMG-IV): sequencing the most valuable type-strain genomes for metagenomic binning, comparative biology and taxonomic classification.</title>
        <authorList>
            <person name="Goeker M."/>
        </authorList>
    </citation>
    <scope>NUCLEOTIDE SEQUENCE [LARGE SCALE GENOMIC DNA]</scope>
    <source>
        <strain evidence="1 2">DSM 25963</strain>
    </source>
</reference>
<organism evidence="1 2">
    <name type="scientific">Thermoanaerobacter pentosaceus</name>
    <dbReference type="NCBI Taxonomy" id="694059"/>
    <lineage>
        <taxon>Bacteria</taxon>
        <taxon>Bacillati</taxon>
        <taxon>Bacillota</taxon>
        <taxon>Clostridia</taxon>
        <taxon>Thermoanaerobacterales</taxon>
        <taxon>Thermoanaerobacteraceae</taxon>
        <taxon>Thermoanaerobacter</taxon>
    </lineage>
</organism>
<evidence type="ECO:0000313" key="2">
    <source>
        <dbReference type="Proteomes" id="UP001223886"/>
    </source>
</evidence>
<comment type="caution">
    <text evidence="1">The sequence shown here is derived from an EMBL/GenBank/DDBJ whole genome shotgun (WGS) entry which is preliminary data.</text>
</comment>
<name>A0ABT9M724_9THEO</name>
<protein>
    <submittedName>
        <fullName evidence="1">Uncharacterized protein</fullName>
    </submittedName>
</protein>
<accession>A0ABT9M724</accession>
<dbReference type="EMBL" id="JAURUP010000041">
    <property type="protein sequence ID" value="MDP9751929.1"/>
    <property type="molecule type" value="Genomic_DNA"/>
</dbReference>